<accession>A0AAT9J7B9</accession>
<evidence type="ECO:0000313" key="1">
    <source>
        <dbReference type="EMBL" id="DBA51926.1"/>
    </source>
</evidence>
<name>A0AAT9J7B9_9VIRU</name>
<organism evidence="1">
    <name type="scientific">Nitrosopumilaceae spindle-shaped virus</name>
    <dbReference type="NCBI Taxonomy" id="3065433"/>
    <lineage>
        <taxon>Viruses</taxon>
    </lineage>
</organism>
<reference evidence="1" key="2">
    <citation type="submission" date="2024-03" db="EMBL/GenBank/DDBJ databases">
        <authorList>
            <person name="Ni Y."/>
            <person name="Xu T."/>
            <person name="Yan S."/>
            <person name="Chen L."/>
            <person name="Wang Y."/>
        </authorList>
    </citation>
    <scope>NUCLEOTIDE SEQUENCE</scope>
    <source>
        <strain evidence="1">NBD1</strain>
    </source>
</reference>
<protein>
    <submittedName>
        <fullName evidence="1">ORF10</fullName>
    </submittedName>
</protein>
<dbReference type="EMBL" id="BK067787">
    <property type="protein sequence ID" value="DBA51926.1"/>
    <property type="molecule type" value="Genomic_DNA"/>
</dbReference>
<sequence length="164" mass="18833">MPLYIISMIPEGTPKYNDLIDIVIQASQKTVDVQQKDGTITKEQILDEDTVWWKTNSVAANTFGRFAFELKELERCALRAPDNMCEERARNLGYEIMEIGISYRRSIDAKSSESQRDKQNSQSTLIDKINKNKVERVYTMKDKVKGSLFDSIIGRDAERDSDND</sequence>
<reference evidence="1" key="1">
    <citation type="journal article" date="2024" name="Environ. Microbiol. Rep.">
        <title>Hiding in plain sight: The discovery of complete genomes of 11 hypothetical spindle-shaped viruses that putatively infect mesophilic ammonia-oxidizing archaea.</title>
        <authorList>
            <person name="Ni Y."/>
            <person name="Xu T."/>
            <person name="Yan S."/>
            <person name="Chen L."/>
            <person name="Wang Y."/>
        </authorList>
    </citation>
    <scope>NUCLEOTIDE SEQUENCE</scope>
    <source>
        <strain evidence="1">NBD1</strain>
    </source>
</reference>
<proteinExistence type="predicted"/>